<dbReference type="Pfam" id="PF11951">
    <property type="entry name" value="Fungal_trans_2"/>
    <property type="match status" value="1"/>
</dbReference>
<evidence type="ECO:0000256" key="4">
    <source>
        <dbReference type="ARBA" id="ARBA00023125"/>
    </source>
</evidence>
<evidence type="ECO:0000313" key="9">
    <source>
        <dbReference type="EMBL" id="RKU49278.1"/>
    </source>
</evidence>
<protein>
    <recommendedName>
        <fullName evidence="8">Zn(2)-C6 fungal-type domain-containing protein</fullName>
    </recommendedName>
</protein>
<dbReference type="OrthoDB" id="3172332at2759"/>
<feature type="region of interest" description="Disordered" evidence="7">
    <location>
        <begin position="76"/>
        <end position="96"/>
    </location>
</feature>
<evidence type="ECO:0000256" key="6">
    <source>
        <dbReference type="ARBA" id="ARBA00023242"/>
    </source>
</evidence>
<dbReference type="InterPro" id="IPR036864">
    <property type="entry name" value="Zn2-C6_fun-type_DNA-bd_sf"/>
</dbReference>
<dbReference type="GO" id="GO:0008270">
    <property type="term" value="F:zinc ion binding"/>
    <property type="evidence" value="ECO:0007669"/>
    <property type="project" value="InterPro"/>
</dbReference>
<reference evidence="9 10" key="1">
    <citation type="submission" date="2018-08" db="EMBL/GenBank/DDBJ databases">
        <title>Draft genome of the lignicolous fungus Coniochaeta pulveracea.</title>
        <authorList>
            <person name="Borstlap C.J."/>
            <person name="De Witt R.N."/>
            <person name="Botha A."/>
            <person name="Volschenk H."/>
        </authorList>
    </citation>
    <scope>NUCLEOTIDE SEQUENCE [LARGE SCALE GENOMIC DNA]</scope>
    <source>
        <strain evidence="9 10">CAB683</strain>
    </source>
</reference>
<dbReference type="AlphaFoldDB" id="A0A420YN33"/>
<name>A0A420YN33_9PEZI</name>
<keyword evidence="2" id="KW-0862">Zinc</keyword>
<keyword evidence="3" id="KW-0805">Transcription regulation</keyword>
<evidence type="ECO:0000313" key="10">
    <source>
        <dbReference type="Proteomes" id="UP000275385"/>
    </source>
</evidence>
<accession>A0A420YN33</accession>
<sequence>MQIYQQIRVPHLQVSIVNSLSSSVALDPEPLRAHYVRFSHYRLRKVKCDEGFPVCLRCQTAGRVCEGYGIWGGGNGVHEERQPPAGSGTGSPASTTTLATRPAAGLALWLSSSDEREHLDWFRYRTATKLPGSFRSGFWSILLLQAGFSEPAVLHAIIALSSVQKGGILQIKPQNEGRAVPDEQERFILRHYVKAIRSLHPHFQARDQAAFRVALISCIVFVSLDFLRGHFTTGLVHLQNGLRLLEEAQEILTSTREPFCLHPGRESVNDWIIETFTRLHLQVQLFRQPHHQPCFLFDPVFSSAPVRSFHSLKAAWHELDWLFNAIFHLSRQAHVCERAKTSSQPLYDHRHGVEIGLLRWLRAYEVFMETLPDDLSLEEQRGYRIIGVYHTLATIMVAVCLCPGDEEAFDAHTDLFIHLLSQLEEIRALAEEVFVAPPGHLIYMAGSIVDMGCLAPLYYTAIKCRVHHVRLKAIRQLESTFHREGIWDAKITARVARKVVKIEERGFYDGTCVPDVAMADKSLSVIDLCEQEHSMPRLPGSYRLRDAEMVLAGDPTDRVLLYCTLRQGDADRRVPIAQYHLASQRWVDLVGP</sequence>
<keyword evidence="4" id="KW-0238">DNA-binding</keyword>
<keyword evidence="10" id="KW-1185">Reference proteome</keyword>
<gene>
    <name evidence="9" type="ORF">DL546_009732</name>
</gene>
<dbReference type="Gene3D" id="4.10.240.10">
    <property type="entry name" value="Zn(2)-C6 fungal-type DNA-binding domain"/>
    <property type="match status" value="1"/>
</dbReference>
<evidence type="ECO:0000256" key="1">
    <source>
        <dbReference type="ARBA" id="ARBA00022723"/>
    </source>
</evidence>
<evidence type="ECO:0000256" key="5">
    <source>
        <dbReference type="ARBA" id="ARBA00023163"/>
    </source>
</evidence>
<feature type="domain" description="Zn(2)-C6 fungal-type" evidence="8">
    <location>
        <begin position="42"/>
        <end position="68"/>
    </location>
</feature>
<dbReference type="PANTHER" id="PTHR36206:SF16">
    <property type="entry name" value="TRANSCRIPTION FACTOR DOMAIN-CONTAINING PROTEIN-RELATED"/>
    <property type="match status" value="1"/>
</dbReference>
<evidence type="ECO:0000256" key="2">
    <source>
        <dbReference type="ARBA" id="ARBA00022833"/>
    </source>
</evidence>
<feature type="compositionally biased region" description="Low complexity" evidence="7">
    <location>
        <begin position="83"/>
        <end position="96"/>
    </location>
</feature>
<organism evidence="9 10">
    <name type="scientific">Coniochaeta pulveracea</name>
    <dbReference type="NCBI Taxonomy" id="177199"/>
    <lineage>
        <taxon>Eukaryota</taxon>
        <taxon>Fungi</taxon>
        <taxon>Dikarya</taxon>
        <taxon>Ascomycota</taxon>
        <taxon>Pezizomycotina</taxon>
        <taxon>Sordariomycetes</taxon>
        <taxon>Sordariomycetidae</taxon>
        <taxon>Coniochaetales</taxon>
        <taxon>Coniochaetaceae</taxon>
        <taxon>Coniochaeta</taxon>
    </lineage>
</organism>
<dbReference type="GO" id="GO:0000981">
    <property type="term" value="F:DNA-binding transcription factor activity, RNA polymerase II-specific"/>
    <property type="evidence" value="ECO:0007669"/>
    <property type="project" value="InterPro"/>
</dbReference>
<dbReference type="EMBL" id="QVQW01000002">
    <property type="protein sequence ID" value="RKU49278.1"/>
    <property type="molecule type" value="Genomic_DNA"/>
</dbReference>
<dbReference type="CDD" id="cd00067">
    <property type="entry name" value="GAL4"/>
    <property type="match status" value="1"/>
</dbReference>
<dbReference type="Pfam" id="PF00172">
    <property type="entry name" value="Zn_clus"/>
    <property type="match status" value="1"/>
</dbReference>
<dbReference type="GO" id="GO:0003677">
    <property type="term" value="F:DNA binding"/>
    <property type="evidence" value="ECO:0007669"/>
    <property type="project" value="UniProtKB-KW"/>
</dbReference>
<keyword evidence="5" id="KW-0804">Transcription</keyword>
<dbReference type="InterPro" id="IPR001138">
    <property type="entry name" value="Zn2Cys6_DnaBD"/>
</dbReference>
<comment type="caution">
    <text evidence="9">The sequence shown here is derived from an EMBL/GenBank/DDBJ whole genome shotgun (WGS) entry which is preliminary data.</text>
</comment>
<evidence type="ECO:0000259" key="8">
    <source>
        <dbReference type="Pfam" id="PF00172"/>
    </source>
</evidence>
<dbReference type="InterPro" id="IPR021858">
    <property type="entry name" value="Fun_TF"/>
</dbReference>
<evidence type="ECO:0000256" key="3">
    <source>
        <dbReference type="ARBA" id="ARBA00023015"/>
    </source>
</evidence>
<keyword evidence="6" id="KW-0539">Nucleus</keyword>
<dbReference type="Proteomes" id="UP000275385">
    <property type="component" value="Unassembled WGS sequence"/>
</dbReference>
<evidence type="ECO:0000256" key="7">
    <source>
        <dbReference type="SAM" id="MobiDB-lite"/>
    </source>
</evidence>
<dbReference type="PANTHER" id="PTHR36206">
    <property type="entry name" value="ASPERCRYPTIN BIOSYNTHESIS CLUSTER-SPECIFIC TRANSCRIPTION REGULATOR ATNN-RELATED"/>
    <property type="match status" value="1"/>
</dbReference>
<proteinExistence type="predicted"/>
<dbReference type="STRING" id="177199.A0A420YN33"/>
<dbReference type="InterPro" id="IPR052360">
    <property type="entry name" value="Transcr_Regulatory_Proteins"/>
</dbReference>
<dbReference type="SUPFAM" id="SSF57701">
    <property type="entry name" value="Zn2/Cys6 DNA-binding domain"/>
    <property type="match status" value="1"/>
</dbReference>
<keyword evidence="1" id="KW-0479">Metal-binding</keyword>